<dbReference type="Pfam" id="PF00239">
    <property type="entry name" value="Resolvase"/>
    <property type="match status" value="1"/>
</dbReference>
<name>A0ABQ1ZI77_9BACL</name>
<gene>
    <name evidence="4" type="ORF">GCM10008014_49620</name>
</gene>
<dbReference type="InterPro" id="IPR011109">
    <property type="entry name" value="DNA_bind_recombinase_dom"/>
</dbReference>
<dbReference type="InterPro" id="IPR050639">
    <property type="entry name" value="SSR_resolvase"/>
</dbReference>
<dbReference type="SMART" id="SM00857">
    <property type="entry name" value="Resolvase"/>
    <property type="match status" value="1"/>
</dbReference>
<dbReference type="SUPFAM" id="SSF53041">
    <property type="entry name" value="Resolvase-like"/>
    <property type="match status" value="1"/>
</dbReference>
<evidence type="ECO:0000256" key="1">
    <source>
        <dbReference type="SAM" id="Coils"/>
    </source>
</evidence>
<dbReference type="Pfam" id="PF13408">
    <property type="entry name" value="Zn_ribbon_recom"/>
    <property type="match status" value="1"/>
</dbReference>
<feature type="domain" description="Recombinase" evidence="3">
    <location>
        <begin position="185"/>
        <end position="310"/>
    </location>
</feature>
<dbReference type="InterPro" id="IPR038109">
    <property type="entry name" value="DNA_bind_recomb_sf"/>
</dbReference>
<dbReference type="PANTHER" id="PTHR30461">
    <property type="entry name" value="DNA-INVERTASE FROM LAMBDOID PROPHAGE"/>
    <property type="match status" value="1"/>
</dbReference>
<evidence type="ECO:0000259" key="3">
    <source>
        <dbReference type="PROSITE" id="PS51737"/>
    </source>
</evidence>
<proteinExistence type="predicted"/>
<dbReference type="RefSeq" id="WP_188594286.1">
    <property type="nucleotide sequence ID" value="NZ_BMFU01000011.1"/>
</dbReference>
<dbReference type="PROSITE" id="PS51737">
    <property type="entry name" value="RECOMBINASE_DNA_BIND"/>
    <property type="match status" value="1"/>
</dbReference>
<dbReference type="InterPro" id="IPR036162">
    <property type="entry name" value="Resolvase-like_N_sf"/>
</dbReference>
<dbReference type="PANTHER" id="PTHR30461:SF23">
    <property type="entry name" value="DNA RECOMBINASE-RELATED"/>
    <property type="match status" value="1"/>
</dbReference>
<evidence type="ECO:0000313" key="5">
    <source>
        <dbReference type="Proteomes" id="UP000652153"/>
    </source>
</evidence>
<accession>A0ABQ1ZI77</accession>
<keyword evidence="5" id="KW-1185">Reference proteome</keyword>
<dbReference type="PROSITE" id="PS51736">
    <property type="entry name" value="RECOMBINASES_3"/>
    <property type="match status" value="1"/>
</dbReference>
<feature type="coiled-coil region" evidence="1">
    <location>
        <begin position="413"/>
        <end position="475"/>
    </location>
</feature>
<reference evidence="5" key="1">
    <citation type="journal article" date="2019" name="Int. J. Syst. Evol. Microbiol.">
        <title>The Global Catalogue of Microorganisms (GCM) 10K type strain sequencing project: providing services to taxonomists for standard genome sequencing and annotation.</title>
        <authorList>
            <consortium name="The Broad Institute Genomics Platform"/>
            <consortium name="The Broad Institute Genome Sequencing Center for Infectious Disease"/>
            <person name="Wu L."/>
            <person name="Ma J."/>
        </authorList>
    </citation>
    <scope>NUCLEOTIDE SEQUENCE [LARGE SCALE GENOMIC DNA]</scope>
    <source>
        <strain evidence="5">CGMCC 1.12770</strain>
    </source>
</reference>
<dbReference type="Proteomes" id="UP000652153">
    <property type="component" value="Unassembled WGS sequence"/>
</dbReference>
<comment type="caution">
    <text evidence="4">The sequence shown here is derived from an EMBL/GenBank/DDBJ whole genome shotgun (WGS) entry which is preliminary data.</text>
</comment>
<dbReference type="Gene3D" id="3.40.50.1390">
    <property type="entry name" value="Resolvase, N-terminal catalytic domain"/>
    <property type="match status" value="1"/>
</dbReference>
<evidence type="ECO:0000259" key="2">
    <source>
        <dbReference type="PROSITE" id="PS51736"/>
    </source>
</evidence>
<dbReference type="CDD" id="cd00338">
    <property type="entry name" value="Ser_Recombinase"/>
    <property type="match status" value="1"/>
</dbReference>
<dbReference type="EMBL" id="BMFU01000011">
    <property type="protein sequence ID" value="GGH67801.1"/>
    <property type="molecule type" value="Genomic_DNA"/>
</dbReference>
<evidence type="ECO:0000313" key="4">
    <source>
        <dbReference type="EMBL" id="GGH67801.1"/>
    </source>
</evidence>
<dbReference type="InterPro" id="IPR006119">
    <property type="entry name" value="Resolv_N"/>
</dbReference>
<dbReference type="Pfam" id="PF07508">
    <property type="entry name" value="Recombinase"/>
    <property type="match status" value="1"/>
</dbReference>
<dbReference type="Gene3D" id="3.90.1750.20">
    <property type="entry name" value="Putative Large Serine Recombinase, Chain B, Domain 2"/>
    <property type="match status" value="1"/>
</dbReference>
<feature type="domain" description="Resolvase/invertase-type recombinase catalytic" evidence="2">
    <location>
        <begin position="27"/>
        <end position="175"/>
    </location>
</feature>
<sequence length="576" mass="66082">MAYEVEVIKASRKISDRKAGGSSDILRVAPYARVSTDTEEQLSSYKSQVAYYTELVNKRGDWQLVDIYADEAVTGTQVNKRENFQRMIDDCMNGKIDMVITKSISRFARNTLDTLKYVRMLKEQNVAVFFEDENINTMTMDGELLLVILSSVAQQEVENISSNVKKGLKMKMKRGELVGFQSCLGYDYDVQTKKISVNEKEAEIVRYIFERYIAGYGAHMIAKELTAAGHKTRAGRSIWQDGAILGIVKNEKYKGDLLQGKTFTVDPISKRRLENYGEEDQFYIRNHHEAIVSEEIFEKAQAILHRRGARLRGVEKGKRNKYSRQFAFSSKLECAFCGSNLSRRNWHSGTNHTKVIWQCVTATKKGRKYCTHSKALFENVIEGAFLESYRRLCSNHTDVLDELMGNMETVLNNQNHIRQLNKVKNEIKLLEQKRCKLIDLCLDEKIDRATYESRYGELEAQLNKLLAEQTQLEKGSRQEIDLEKRLEHLRKVLQKHEVLSAFDRNVFESIVEKVIIGDFADPTQPEPHKLKFIYKTGFTNTVESKMFKQKKSYVNERGELPSLAVNDTCGVGGDVG</sequence>
<dbReference type="InterPro" id="IPR025827">
    <property type="entry name" value="Zn_ribbon_recom_dom"/>
</dbReference>
<protein>
    <submittedName>
        <fullName evidence="4">Serine recombinase</fullName>
    </submittedName>
</protein>
<organism evidence="4 5">
    <name type="scientific">Paenibacillus silvae</name>
    <dbReference type="NCBI Taxonomy" id="1325358"/>
    <lineage>
        <taxon>Bacteria</taxon>
        <taxon>Bacillati</taxon>
        <taxon>Bacillota</taxon>
        <taxon>Bacilli</taxon>
        <taxon>Bacillales</taxon>
        <taxon>Paenibacillaceae</taxon>
        <taxon>Paenibacillus</taxon>
    </lineage>
</organism>
<keyword evidence="1" id="KW-0175">Coiled coil</keyword>